<evidence type="ECO:0000256" key="6">
    <source>
        <dbReference type="ARBA" id="ARBA00022801"/>
    </source>
</evidence>
<feature type="transmembrane region" description="Helical" evidence="11">
    <location>
        <begin position="392"/>
        <end position="414"/>
    </location>
</feature>
<evidence type="ECO:0000313" key="14">
    <source>
        <dbReference type="Proteomes" id="UP000282184"/>
    </source>
</evidence>
<accession>A0A3S0K5W7</accession>
<comment type="cofactor">
    <cofactor evidence="1">
        <name>Zn(2+)</name>
        <dbReference type="ChEBI" id="CHEBI:29105"/>
    </cofactor>
</comment>
<dbReference type="GO" id="GO:0004222">
    <property type="term" value="F:metalloendopeptidase activity"/>
    <property type="evidence" value="ECO:0007669"/>
    <property type="project" value="InterPro"/>
</dbReference>
<evidence type="ECO:0000259" key="12">
    <source>
        <dbReference type="SMART" id="SM00228"/>
    </source>
</evidence>
<evidence type="ECO:0000256" key="8">
    <source>
        <dbReference type="ARBA" id="ARBA00022989"/>
    </source>
</evidence>
<evidence type="ECO:0000256" key="7">
    <source>
        <dbReference type="ARBA" id="ARBA00022833"/>
    </source>
</evidence>
<evidence type="ECO:0000256" key="1">
    <source>
        <dbReference type="ARBA" id="ARBA00001947"/>
    </source>
</evidence>
<sequence length="467" mass="51544">MDILVMAGQLLLGLTILVGVHEAGHMLSAKWFGMRVEKFSIGFPPKIFGKQIGETEYMVGAIPLGGFVKITGMVDESLDTEALSAEPQPYEFRAKPAWQRLIVMLGGIIVNVVTGILIFTVLIYIYGIEYIPAKEAQRYGVVPSPLGEKMGFREGDKIVKVNGRPFDDFNYVYDQDVLLGTNSYYTVERAKADGTELVDVRVPENIVENQDEVHFVVPRQPFRVEQVAAGSAAARAGLQAGDEIIRVGNRDITYFHELKEALADNAPKVEKPSLLQRFKNWLSNTPPPAAPDKLTPLLVRRNGQTLPLNVRIDADGTIGFAPKFNLNYGTHYYSLLGSVPKGAERAFSIVTGQAKAFAKIFAGKVSFQKSVGGPWEIAQQYGGAKEFSWYKFWSLTGMLSMVLAFMNLLPIPALDGGHVMFLTYEMVTGRKPSDTFLENAQKVGMVLLLSLMAFVIIINPIIKLLSN</sequence>
<keyword evidence="9 13" id="KW-0482">Metalloprotease</keyword>
<name>A0A3S0K5W7_9BACT</name>
<evidence type="ECO:0000256" key="4">
    <source>
        <dbReference type="ARBA" id="ARBA00022670"/>
    </source>
</evidence>
<dbReference type="InterPro" id="IPR036034">
    <property type="entry name" value="PDZ_sf"/>
</dbReference>
<keyword evidence="4 13" id="KW-0645">Protease</keyword>
<keyword evidence="14" id="KW-1185">Reference proteome</keyword>
<feature type="transmembrane region" description="Helical" evidence="11">
    <location>
        <begin position="443"/>
        <end position="462"/>
    </location>
</feature>
<keyword evidence="8 11" id="KW-1133">Transmembrane helix</keyword>
<dbReference type="Pfam" id="PF02163">
    <property type="entry name" value="Peptidase_M50"/>
    <property type="match status" value="1"/>
</dbReference>
<dbReference type="OrthoDB" id="9782003at2"/>
<reference evidence="13 14" key="1">
    <citation type="submission" date="2018-12" db="EMBL/GenBank/DDBJ databases">
        <title>Hymenobacter gummosus sp. nov., isolated from a spring.</title>
        <authorList>
            <person name="Nie L."/>
        </authorList>
    </citation>
    <scope>NUCLEOTIDE SEQUENCE [LARGE SCALE GENOMIC DNA]</scope>
    <source>
        <strain evidence="13 14">KCTC 52166</strain>
    </source>
</reference>
<dbReference type="InterPro" id="IPR001478">
    <property type="entry name" value="PDZ"/>
</dbReference>
<feature type="transmembrane region" description="Helical" evidence="11">
    <location>
        <begin position="101"/>
        <end position="128"/>
    </location>
</feature>
<comment type="subcellular location">
    <subcellularLocation>
        <location evidence="2">Membrane</location>
        <topology evidence="2">Multi-pass membrane protein</topology>
    </subcellularLocation>
</comment>
<evidence type="ECO:0000256" key="11">
    <source>
        <dbReference type="SAM" id="Phobius"/>
    </source>
</evidence>
<keyword evidence="10 11" id="KW-0472">Membrane</keyword>
<evidence type="ECO:0000256" key="2">
    <source>
        <dbReference type="ARBA" id="ARBA00004141"/>
    </source>
</evidence>
<evidence type="ECO:0000256" key="10">
    <source>
        <dbReference type="ARBA" id="ARBA00023136"/>
    </source>
</evidence>
<dbReference type="PANTHER" id="PTHR42837">
    <property type="entry name" value="REGULATOR OF SIGMA-E PROTEASE RSEP"/>
    <property type="match status" value="1"/>
</dbReference>
<gene>
    <name evidence="13" type="ORF">EJV47_10905</name>
</gene>
<proteinExistence type="inferred from homology"/>
<feature type="domain" description="PDZ" evidence="12">
    <location>
        <begin position="124"/>
        <end position="191"/>
    </location>
</feature>
<dbReference type="SMART" id="SM00228">
    <property type="entry name" value="PDZ"/>
    <property type="match status" value="2"/>
</dbReference>
<dbReference type="EMBL" id="RXOF01000005">
    <property type="protein sequence ID" value="RTQ50136.1"/>
    <property type="molecule type" value="Genomic_DNA"/>
</dbReference>
<dbReference type="PANTHER" id="PTHR42837:SF2">
    <property type="entry name" value="MEMBRANE METALLOPROTEASE ARASP2, CHLOROPLASTIC-RELATED"/>
    <property type="match status" value="1"/>
</dbReference>
<protein>
    <submittedName>
        <fullName evidence="13">RIP metalloprotease</fullName>
    </submittedName>
</protein>
<evidence type="ECO:0000256" key="9">
    <source>
        <dbReference type="ARBA" id="ARBA00023049"/>
    </source>
</evidence>
<keyword evidence="6" id="KW-0378">Hydrolase</keyword>
<dbReference type="RefSeq" id="WP_126693186.1">
    <property type="nucleotide sequence ID" value="NZ_RXOF01000005.1"/>
</dbReference>
<dbReference type="InterPro" id="IPR041489">
    <property type="entry name" value="PDZ_6"/>
</dbReference>
<dbReference type="SUPFAM" id="SSF50156">
    <property type="entry name" value="PDZ domain-like"/>
    <property type="match status" value="2"/>
</dbReference>
<comment type="similarity">
    <text evidence="3">Belongs to the peptidase M50B family.</text>
</comment>
<dbReference type="GO" id="GO:0016020">
    <property type="term" value="C:membrane"/>
    <property type="evidence" value="ECO:0007669"/>
    <property type="project" value="UniProtKB-SubCell"/>
</dbReference>
<dbReference type="GO" id="GO:0006508">
    <property type="term" value="P:proteolysis"/>
    <property type="evidence" value="ECO:0007669"/>
    <property type="project" value="UniProtKB-KW"/>
</dbReference>
<keyword evidence="5 11" id="KW-0812">Transmembrane</keyword>
<evidence type="ECO:0000256" key="5">
    <source>
        <dbReference type="ARBA" id="ARBA00022692"/>
    </source>
</evidence>
<evidence type="ECO:0000256" key="3">
    <source>
        <dbReference type="ARBA" id="ARBA00007931"/>
    </source>
</evidence>
<keyword evidence="7" id="KW-0862">Zinc</keyword>
<dbReference type="InterPro" id="IPR008915">
    <property type="entry name" value="Peptidase_M50"/>
</dbReference>
<dbReference type="Pfam" id="PF17820">
    <property type="entry name" value="PDZ_6"/>
    <property type="match status" value="1"/>
</dbReference>
<comment type="caution">
    <text evidence="13">The sequence shown here is derived from an EMBL/GenBank/DDBJ whole genome shotgun (WGS) entry which is preliminary data.</text>
</comment>
<dbReference type="CDD" id="cd06163">
    <property type="entry name" value="S2P-M50_PDZ_RseP-like"/>
    <property type="match status" value="1"/>
</dbReference>
<evidence type="ECO:0000313" key="13">
    <source>
        <dbReference type="EMBL" id="RTQ50136.1"/>
    </source>
</evidence>
<organism evidence="13 14">
    <name type="scientific">Hymenobacter gummosus</name>
    <dbReference type="NCBI Taxonomy" id="1776032"/>
    <lineage>
        <taxon>Bacteria</taxon>
        <taxon>Pseudomonadati</taxon>
        <taxon>Bacteroidota</taxon>
        <taxon>Cytophagia</taxon>
        <taxon>Cytophagales</taxon>
        <taxon>Hymenobacteraceae</taxon>
        <taxon>Hymenobacter</taxon>
    </lineage>
</organism>
<feature type="domain" description="PDZ" evidence="12">
    <location>
        <begin position="211"/>
        <end position="280"/>
    </location>
</feature>
<dbReference type="InterPro" id="IPR004387">
    <property type="entry name" value="Pept_M50_Zn"/>
</dbReference>
<dbReference type="Proteomes" id="UP000282184">
    <property type="component" value="Unassembled WGS sequence"/>
</dbReference>
<dbReference type="AlphaFoldDB" id="A0A3S0K5W7"/>
<dbReference type="Gene3D" id="2.30.42.10">
    <property type="match status" value="1"/>
</dbReference>